<keyword evidence="1" id="KW-0479">Metal-binding</keyword>
<dbReference type="GO" id="GO:0005730">
    <property type="term" value="C:nucleolus"/>
    <property type="evidence" value="ECO:0007669"/>
    <property type="project" value="TreeGrafter"/>
</dbReference>
<feature type="compositionally biased region" description="Basic and acidic residues" evidence="6">
    <location>
        <begin position="73"/>
        <end position="89"/>
    </location>
</feature>
<dbReference type="Pfam" id="PF00098">
    <property type="entry name" value="zf-CCHC"/>
    <property type="match status" value="3"/>
</dbReference>
<evidence type="ECO:0000256" key="1">
    <source>
        <dbReference type="ARBA" id="ARBA00022723"/>
    </source>
</evidence>
<feature type="compositionally biased region" description="Acidic residues" evidence="6">
    <location>
        <begin position="227"/>
        <end position="237"/>
    </location>
</feature>
<dbReference type="PROSITE" id="PS50158">
    <property type="entry name" value="ZF_CCHC"/>
    <property type="match status" value="3"/>
</dbReference>
<feature type="compositionally biased region" description="Basic and acidic residues" evidence="6">
    <location>
        <begin position="47"/>
        <end position="62"/>
    </location>
</feature>
<dbReference type="FunFam" id="4.10.60.10:FF:000091">
    <property type="entry name" value="Zinc finger CCHC-type-containing 9"/>
    <property type="match status" value="1"/>
</dbReference>
<organism evidence="8 9">
    <name type="scientific">Triparma laevis f. longispina</name>
    <dbReference type="NCBI Taxonomy" id="1714387"/>
    <lineage>
        <taxon>Eukaryota</taxon>
        <taxon>Sar</taxon>
        <taxon>Stramenopiles</taxon>
        <taxon>Ochrophyta</taxon>
        <taxon>Bolidophyceae</taxon>
        <taxon>Parmales</taxon>
        <taxon>Triparmaceae</taxon>
        <taxon>Triparma</taxon>
    </lineage>
</organism>
<feature type="compositionally biased region" description="Basic and acidic residues" evidence="6">
    <location>
        <begin position="1"/>
        <end position="12"/>
    </location>
</feature>
<name>A0A9W7CJW6_9STRA</name>
<dbReference type="Gene3D" id="4.10.60.10">
    <property type="entry name" value="Zinc finger, CCHC-type"/>
    <property type="match status" value="2"/>
</dbReference>
<dbReference type="PANTHER" id="PTHR46242:SF1">
    <property type="entry name" value="ZINC FINGER CCHC DOMAIN-CONTAINING PROTEIN 9"/>
    <property type="match status" value="1"/>
</dbReference>
<gene>
    <name evidence="8" type="ORF">TrLO_g8264</name>
</gene>
<feature type="region of interest" description="Disordered" evidence="6">
    <location>
        <begin position="1"/>
        <end position="93"/>
    </location>
</feature>
<evidence type="ECO:0000256" key="3">
    <source>
        <dbReference type="ARBA" id="ARBA00022771"/>
    </source>
</evidence>
<dbReference type="InterPro" id="IPR001878">
    <property type="entry name" value="Znf_CCHC"/>
</dbReference>
<keyword evidence="2" id="KW-0677">Repeat</keyword>
<dbReference type="AlphaFoldDB" id="A0A9W7CJW6"/>
<dbReference type="SMART" id="SM00343">
    <property type="entry name" value="ZnF_C2HC"/>
    <property type="match status" value="4"/>
</dbReference>
<sequence length="252" mass="28204">MSMEREDSIDKTARRRESRLRKKQQLASEGKAMNRATANQKKKQKKAKESKDEAKALAKRSEGFGPNPPGMSKSDRKEKYTKKAHEKSAAKNRKKQHKDTVCFQCREKGHAAVDCPNNDSSNKICFRCGSNEHRLDNCPKGSDRTGSLPFATCFICKETGHLSSKCPSNSKGVYINGGSCKLCGGIDHVESRCTIADKRASYFERKKRQRDEEAIERMGEYGGGVMEEGEGGDEIGETEEKIAKKKKKNVIF</sequence>
<feature type="domain" description="CCHC-type" evidence="7">
    <location>
        <begin position="125"/>
        <end position="140"/>
    </location>
</feature>
<accession>A0A9W7CJW6</accession>
<dbReference type="GO" id="GO:0003676">
    <property type="term" value="F:nucleic acid binding"/>
    <property type="evidence" value="ECO:0007669"/>
    <property type="project" value="InterPro"/>
</dbReference>
<dbReference type="EMBL" id="BRXW01000113">
    <property type="protein sequence ID" value="GMI07566.1"/>
    <property type="molecule type" value="Genomic_DNA"/>
</dbReference>
<dbReference type="InterPro" id="IPR036875">
    <property type="entry name" value="Znf_CCHC_sf"/>
</dbReference>
<evidence type="ECO:0000313" key="8">
    <source>
        <dbReference type="EMBL" id="GMI07566.1"/>
    </source>
</evidence>
<evidence type="ECO:0000256" key="5">
    <source>
        <dbReference type="PROSITE-ProRule" id="PRU00047"/>
    </source>
</evidence>
<dbReference type="GO" id="GO:0008270">
    <property type="term" value="F:zinc ion binding"/>
    <property type="evidence" value="ECO:0007669"/>
    <property type="project" value="UniProtKB-KW"/>
</dbReference>
<keyword evidence="4" id="KW-0862">Zinc</keyword>
<feature type="compositionally biased region" description="Basic residues" evidence="6">
    <location>
        <begin position="13"/>
        <end position="24"/>
    </location>
</feature>
<protein>
    <recommendedName>
        <fullName evidence="7">CCHC-type domain-containing protein</fullName>
    </recommendedName>
</protein>
<feature type="domain" description="CCHC-type" evidence="7">
    <location>
        <begin position="102"/>
        <end position="117"/>
    </location>
</feature>
<feature type="region of interest" description="Disordered" evidence="6">
    <location>
        <begin position="212"/>
        <end position="237"/>
    </location>
</feature>
<feature type="domain" description="CCHC-type" evidence="7">
    <location>
        <begin position="153"/>
        <end position="168"/>
    </location>
</feature>
<comment type="caution">
    <text evidence="8">The sequence shown here is derived from an EMBL/GenBank/DDBJ whole genome shotgun (WGS) entry which is preliminary data.</text>
</comment>
<dbReference type="SUPFAM" id="SSF57756">
    <property type="entry name" value="Retrovirus zinc finger-like domains"/>
    <property type="match status" value="2"/>
</dbReference>
<reference evidence="9" key="1">
    <citation type="journal article" date="2023" name="Commun. Biol.">
        <title>Genome analysis of Parmales, the sister group of diatoms, reveals the evolutionary specialization of diatoms from phago-mixotrophs to photoautotrophs.</title>
        <authorList>
            <person name="Ban H."/>
            <person name="Sato S."/>
            <person name="Yoshikawa S."/>
            <person name="Yamada K."/>
            <person name="Nakamura Y."/>
            <person name="Ichinomiya M."/>
            <person name="Sato N."/>
            <person name="Blanc-Mathieu R."/>
            <person name="Endo H."/>
            <person name="Kuwata A."/>
            <person name="Ogata H."/>
        </authorList>
    </citation>
    <scope>NUCLEOTIDE SEQUENCE [LARGE SCALE GENOMIC DNA]</scope>
    <source>
        <strain evidence="9">NIES 3700</strain>
    </source>
</reference>
<evidence type="ECO:0000256" key="4">
    <source>
        <dbReference type="ARBA" id="ARBA00022833"/>
    </source>
</evidence>
<dbReference type="OrthoDB" id="3863715at2759"/>
<dbReference type="Proteomes" id="UP001165122">
    <property type="component" value="Unassembled WGS sequence"/>
</dbReference>
<keyword evidence="3 5" id="KW-0863">Zinc-finger</keyword>
<dbReference type="InterPro" id="IPR042246">
    <property type="entry name" value="ZCCHC9"/>
</dbReference>
<evidence type="ECO:0000259" key="7">
    <source>
        <dbReference type="PROSITE" id="PS50158"/>
    </source>
</evidence>
<proteinExistence type="predicted"/>
<dbReference type="PANTHER" id="PTHR46242">
    <property type="entry name" value="ZINC FINGER CCHC DOMAIN-CONTAINING PROTEIN 9 ZCCHC9"/>
    <property type="match status" value="1"/>
</dbReference>
<evidence type="ECO:0000313" key="9">
    <source>
        <dbReference type="Proteomes" id="UP001165122"/>
    </source>
</evidence>
<evidence type="ECO:0000256" key="2">
    <source>
        <dbReference type="ARBA" id="ARBA00022737"/>
    </source>
</evidence>
<keyword evidence="9" id="KW-1185">Reference proteome</keyword>
<evidence type="ECO:0000256" key="6">
    <source>
        <dbReference type="SAM" id="MobiDB-lite"/>
    </source>
</evidence>